<keyword evidence="3" id="KW-1185">Reference proteome</keyword>
<evidence type="ECO:0000313" key="4">
    <source>
        <dbReference type="WBParaSite" id="NBR_0000724001-mRNA-1"/>
    </source>
</evidence>
<sequence length="151" mass="17218">MHVFYLNIPWIIDERDYNCSIRSAEEWKGRGSVNEFQGAYFSISGTLFLIIYIIAMISLVRAKLMHIPCYKLMLFNGLIDMLCIIVGSLVVAYIDFTGTVFCNSIAFSQTFGHVGWSVWIGSTFSCITLAFNRVAEMLPIMKPVRFLFRSS</sequence>
<dbReference type="InterPro" id="IPR019425">
    <property type="entry name" value="7TM_GPCR_serpentine_rcpt_Srt"/>
</dbReference>
<feature type="transmembrane region" description="Helical" evidence="1">
    <location>
        <begin position="114"/>
        <end position="135"/>
    </location>
</feature>
<reference evidence="4" key="1">
    <citation type="submission" date="2017-02" db="UniProtKB">
        <authorList>
            <consortium name="WormBaseParasite"/>
        </authorList>
    </citation>
    <scope>IDENTIFICATION</scope>
</reference>
<keyword evidence="1" id="KW-0812">Transmembrane</keyword>
<protein>
    <submittedName>
        <fullName evidence="4">G_PROTEIN_RECEP_F1_2 domain-containing protein</fullName>
    </submittedName>
</protein>
<feature type="transmembrane region" description="Helical" evidence="1">
    <location>
        <begin position="72"/>
        <end position="94"/>
    </location>
</feature>
<dbReference type="WBParaSite" id="NBR_0000724001-mRNA-1">
    <property type="protein sequence ID" value="NBR_0000724001-mRNA-1"/>
    <property type="gene ID" value="NBR_0000724001"/>
</dbReference>
<dbReference type="Proteomes" id="UP000271162">
    <property type="component" value="Unassembled WGS sequence"/>
</dbReference>
<dbReference type="Pfam" id="PF10321">
    <property type="entry name" value="7TM_GPCR_Srt"/>
    <property type="match status" value="1"/>
</dbReference>
<dbReference type="STRING" id="27835.A0A0N4XWH1"/>
<evidence type="ECO:0000313" key="3">
    <source>
        <dbReference type="Proteomes" id="UP000271162"/>
    </source>
</evidence>
<dbReference type="OMA" id="PWIIDER"/>
<reference evidence="2 3" key="2">
    <citation type="submission" date="2018-11" db="EMBL/GenBank/DDBJ databases">
        <authorList>
            <consortium name="Pathogen Informatics"/>
        </authorList>
    </citation>
    <scope>NUCLEOTIDE SEQUENCE [LARGE SCALE GENOMIC DNA]</scope>
</reference>
<dbReference type="SUPFAM" id="SSF81321">
    <property type="entry name" value="Family A G protein-coupled receptor-like"/>
    <property type="match status" value="1"/>
</dbReference>
<dbReference type="AlphaFoldDB" id="A0A0N4XWH1"/>
<dbReference type="EMBL" id="UYSL01019871">
    <property type="protein sequence ID" value="VDL70830.1"/>
    <property type="molecule type" value="Genomic_DNA"/>
</dbReference>
<gene>
    <name evidence="2" type="ORF">NBR_LOCUS7241</name>
</gene>
<keyword evidence="1" id="KW-1133">Transmembrane helix</keyword>
<proteinExistence type="predicted"/>
<feature type="transmembrane region" description="Helical" evidence="1">
    <location>
        <begin position="39"/>
        <end position="60"/>
    </location>
</feature>
<dbReference type="PANTHER" id="PTHR23021:SF11">
    <property type="entry name" value="SERPENTINE RECEPTOR, CLASS T"/>
    <property type="match status" value="1"/>
</dbReference>
<dbReference type="PANTHER" id="PTHR23021">
    <property type="entry name" value="SERPENTINE RECEPTOR, CLASS T"/>
    <property type="match status" value="1"/>
</dbReference>
<evidence type="ECO:0000256" key="1">
    <source>
        <dbReference type="SAM" id="Phobius"/>
    </source>
</evidence>
<organism evidence="4">
    <name type="scientific">Nippostrongylus brasiliensis</name>
    <name type="common">Rat hookworm</name>
    <dbReference type="NCBI Taxonomy" id="27835"/>
    <lineage>
        <taxon>Eukaryota</taxon>
        <taxon>Metazoa</taxon>
        <taxon>Ecdysozoa</taxon>
        <taxon>Nematoda</taxon>
        <taxon>Chromadorea</taxon>
        <taxon>Rhabditida</taxon>
        <taxon>Rhabditina</taxon>
        <taxon>Rhabditomorpha</taxon>
        <taxon>Strongyloidea</taxon>
        <taxon>Heligmosomidae</taxon>
        <taxon>Nippostrongylus</taxon>
    </lineage>
</organism>
<evidence type="ECO:0000313" key="2">
    <source>
        <dbReference type="EMBL" id="VDL70830.1"/>
    </source>
</evidence>
<accession>A0A0N4XWH1</accession>
<name>A0A0N4XWH1_NIPBR</name>
<keyword evidence="1" id="KW-0472">Membrane</keyword>